<keyword evidence="1" id="KW-0472">Membrane</keyword>
<dbReference type="PANTHER" id="PTHR34473">
    <property type="entry name" value="UPF0699 TRANSMEMBRANE PROTEIN YDBS"/>
    <property type="match status" value="1"/>
</dbReference>
<feature type="transmembrane region" description="Helical" evidence="1">
    <location>
        <begin position="21"/>
        <end position="43"/>
    </location>
</feature>
<name>A0A7J4IU64_9ARCH</name>
<sequence length="164" mass="19343">MENSLSTVRQFPLERRKIWKKFISGMLGYGILFLVIVVATAAFNGFNFFSFAVLIELVLFVAFKVFYFWYQTQYFAKYYYDVSEEFLVIRKGVFMPRETTLPFEKLQDVYLDQDLFDRVFNLWDLHVSTATFMSGFEAHIDGVSIENGEAIRKLVLEKIKSTRK</sequence>
<evidence type="ECO:0000313" key="3">
    <source>
        <dbReference type="EMBL" id="HIH09043.1"/>
    </source>
</evidence>
<dbReference type="InterPro" id="IPR005182">
    <property type="entry name" value="YdbS-like_PH"/>
</dbReference>
<evidence type="ECO:0000256" key="1">
    <source>
        <dbReference type="SAM" id="Phobius"/>
    </source>
</evidence>
<comment type="caution">
    <text evidence="3">The sequence shown here is derived from an EMBL/GenBank/DDBJ whole genome shotgun (WGS) entry which is preliminary data.</text>
</comment>
<organism evidence="3 4">
    <name type="scientific">Candidatus Iainarchaeum sp</name>
    <dbReference type="NCBI Taxonomy" id="3101447"/>
    <lineage>
        <taxon>Archaea</taxon>
        <taxon>Candidatus Iainarchaeota</taxon>
        <taxon>Candidatus Iainarchaeia</taxon>
        <taxon>Candidatus Iainarchaeales</taxon>
        <taxon>Candidatus Iainarchaeaceae</taxon>
        <taxon>Candidatus Iainarchaeum</taxon>
    </lineage>
</organism>
<dbReference type="Pfam" id="PF03703">
    <property type="entry name" value="bPH_2"/>
    <property type="match status" value="1"/>
</dbReference>
<dbReference type="AlphaFoldDB" id="A0A7J4IU64"/>
<protein>
    <submittedName>
        <fullName evidence="3">PH domain-containing protein</fullName>
    </submittedName>
</protein>
<evidence type="ECO:0000259" key="2">
    <source>
        <dbReference type="Pfam" id="PF03703"/>
    </source>
</evidence>
<accession>A0A7J4IU64</accession>
<gene>
    <name evidence="3" type="ORF">HA254_00055</name>
</gene>
<dbReference type="EMBL" id="DUGC01000001">
    <property type="protein sequence ID" value="HIH09043.1"/>
    <property type="molecule type" value="Genomic_DNA"/>
</dbReference>
<dbReference type="Proteomes" id="UP000565078">
    <property type="component" value="Unassembled WGS sequence"/>
</dbReference>
<keyword evidence="1" id="KW-1133">Transmembrane helix</keyword>
<keyword evidence="1" id="KW-0812">Transmembrane</keyword>
<proteinExistence type="predicted"/>
<evidence type="ECO:0000313" key="4">
    <source>
        <dbReference type="Proteomes" id="UP000565078"/>
    </source>
</evidence>
<reference evidence="4" key="1">
    <citation type="journal article" date="2020" name="bioRxiv">
        <title>A rank-normalized archaeal taxonomy based on genome phylogeny resolves widespread incomplete and uneven classifications.</title>
        <authorList>
            <person name="Rinke C."/>
            <person name="Chuvochina M."/>
            <person name="Mussig A.J."/>
            <person name="Chaumeil P.-A."/>
            <person name="Waite D.W."/>
            <person name="Whitman W.B."/>
            <person name="Parks D.H."/>
            <person name="Hugenholtz P."/>
        </authorList>
    </citation>
    <scope>NUCLEOTIDE SEQUENCE [LARGE SCALE GENOMIC DNA]</scope>
</reference>
<feature type="transmembrane region" description="Helical" evidence="1">
    <location>
        <begin position="49"/>
        <end position="70"/>
    </location>
</feature>
<dbReference type="PANTHER" id="PTHR34473:SF2">
    <property type="entry name" value="UPF0699 TRANSMEMBRANE PROTEIN YDBT"/>
    <property type="match status" value="1"/>
</dbReference>
<feature type="domain" description="YdbS-like PH" evidence="2">
    <location>
        <begin position="80"/>
        <end position="154"/>
    </location>
</feature>